<dbReference type="HOGENOM" id="CLU_2370311_0_0_5"/>
<evidence type="ECO:0000256" key="1">
    <source>
        <dbReference type="SAM" id="Phobius"/>
    </source>
</evidence>
<protein>
    <submittedName>
        <fullName evidence="2">Uncharacterized protein</fullName>
    </submittedName>
</protein>
<reference evidence="2 3" key="1">
    <citation type="journal article" date="2010" name="J. Bacteriol.">
        <title>Genome sequences of Pelagibaca bermudensis HTCC2601T and Maritimibacter alkaliphilus HTCC2654T, the type strains of two marine Roseobacter genera.</title>
        <authorList>
            <person name="Thrash J.C."/>
            <person name="Cho J.C."/>
            <person name="Ferriera S."/>
            <person name="Johnson J."/>
            <person name="Vergin K.L."/>
            <person name="Giovannoni S.J."/>
        </authorList>
    </citation>
    <scope>NUCLEOTIDE SEQUENCE [LARGE SCALE GENOMIC DNA]</scope>
    <source>
        <strain evidence="3">DSM 26914 / JCM 13377 / KCTC 12554 / HTCC2601</strain>
    </source>
</reference>
<accession>Q0FJE0</accession>
<evidence type="ECO:0000313" key="2">
    <source>
        <dbReference type="EMBL" id="EAU44336.1"/>
    </source>
</evidence>
<evidence type="ECO:0000313" key="3">
    <source>
        <dbReference type="Proteomes" id="UP000006230"/>
    </source>
</evidence>
<dbReference type="Proteomes" id="UP000006230">
    <property type="component" value="Unassembled WGS sequence"/>
</dbReference>
<keyword evidence="1" id="KW-0812">Transmembrane</keyword>
<gene>
    <name evidence="2" type="ORF">R2601_07448</name>
</gene>
<dbReference type="STRING" id="314265.R2601_07448"/>
<sequence length="95" mass="10370">MVKIALWNAMLLIRTPVQATLTVLMVLHLAAGVAGAVMVFTGYGVDAVDQTPFVYRIIAPVLMGGVFVALSALSFYLDSLVFRVTPRNRLLFLWG</sequence>
<keyword evidence="1" id="KW-0472">Membrane</keyword>
<name>Q0FJE0_SALBH</name>
<feature type="transmembrane region" description="Helical" evidence="1">
    <location>
        <begin position="57"/>
        <end position="77"/>
    </location>
</feature>
<feature type="transmembrane region" description="Helical" evidence="1">
    <location>
        <begin position="21"/>
        <end position="45"/>
    </location>
</feature>
<comment type="caution">
    <text evidence="2">The sequence shown here is derived from an EMBL/GenBank/DDBJ whole genome shotgun (WGS) entry which is preliminary data.</text>
</comment>
<dbReference type="OrthoDB" id="7865722at2"/>
<dbReference type="AlphaFoldDB" id="Q0FJE0"/>
<dbReference type="RefSeq" id="WP_007803549.1">
    <property type="nucleotide sequence ID" value="NZ_DS022278.1"/>
</dbReference>
<proteinExistence type="predicted"/>
<keyword evidence="1" id="KW-1133">Transmembrane helix</keyword>
<keyword evidence="3" id="KW-1185">Reference proteome</keyword>
<organism evidence="2 3">
    <name type="scientific">Salipiger bermudensis (strain DSM 26914 / JCM 13377 / KCTC 12554 / HTCC2601)</name>
    <name type="common">Pelagibaca bermudensis</name>
    <dbReference type="NCBI Taxonomy" id="314265"/>
    <lineage>
        <taxon>Bacteria</taxon>
        <taxon>Pseudomonadati</taxon>
        <taxon>Pseudomonadota</taxon>
        <taxon>Alphaproteobacteria</taxon>
        <taxon>Rhodobacterales</taxon>
        <taxon>Roseobacteraceae</taxon>
        <taxon>Salipiger</taxon>
    </lineage>
</organism>
<dbReference type="EMBL" id="AATQ01000049">
    <property type="protein sequence ID" value="EAU44336.1"/>
    <property type="molecule type" value="Genomic_DNA"/>
</dbReference>